<gene>
    <name evidence="1" type="ORF">SADUNF_Sadunf18G0071000</name>
</gene>
<accession>A0A835J4T8</accession>
<sequence length="92" mass="9865">MPYNALIYSDLEPGRSGAVSPPLPSFARSGSLFQHNMILYIAGGGSTVGMLGKGCATMVEEEKGNATVSVVEEEEGKRGVCQRRELEWLISC</sequence>
<protein>
    <submittedName>
        <fullName evidence="1">Uncharacterized protein</fullName>
    </submittedName>
</protein>
<evidence type="ECO:0000313" key="1">
    <source>
        <dbReference type="EMBL" id="KAF9662598.1"/>
    </source>
</evidence>
<comment type="caution">
    <text evidence="1">The sequence shown here is derived from an EMBL/GenBank/DDBJ whole genome shotgun (WGS) entry which is preliminary data.</text>
</comment>
<name>A0A835J4T8_9ROSI</name>
<dbReference type="Proteomes" id="UP000657918">
    <property type="component" value="Unassembled WGS sequence"/>
</dbReference>
<dbReference type="EMBL" id="JADGMS010000018">
    <property type="protein sequence ID" value="KAF9662598.1"/>
    <property type="molecule type" value="Genomic_DNA"/>
</dbReference>
<evidence type="ECO:0000313" key="2">
    <source>
        <dbReference type="Proteomes" id="UP000657918"/>
    </source>
</evidence>
<organism evidence="1 2">
    <name type="scientific">Salix dunnii</name>
    <dbReference type="NCBI Taxonomy" id="1413687"/>
    <lineage>
        <taxon>Eukaryota</taxon>
        <taxon>Viridiplantae</taxon>
        <taxon>Streptophyta</taxon>
        <taxon>Embryophyta</taxon>
        <taxon>Tracheophyta</taxon>
        <taxon>Spermatophyta</taxon>
        <taxon>Magnoliopsida</taxon>
        <taxon>eudicotyledons</taxon>
        <taxon>Gunneridae</taxon>
        <taxon>Pentapetalae</taxon>
        <taxon>rosids</taxon>
        <taxon>fabids</taxon>
        <taxon>Malpighiales</taxon>
        <taxon>Salicaceae</taxon>
        <taxon>Saliceae</taxon>
        <taxon>Salix</taxon>
    </lineage>
</organism>
<reference evidence="1 2" key="1">
    <citation type="submission" date="2020-10" db="EMBL/GenBank/DDBJ databases">
        <title>Plant Genome Project.</title>
        <authorList>
            <person name="Zhang R.-G."/>
        </authorList>
    </citation>
    <scope>NUCLEOTIDE SEQUENCE [LARGE SCALE GENOMIC DNA]</scope>
    <source>
        <strain evidence="1">FAFU-HL-1</strain>
        <tissue evidence="1">Leaf</tissue>
    </source>
</reference>
<dbReference type="AlphaFoldDB" id="A0A835J4T8"/>
<keyword evidence="2" id="KW-1185">Reference proteome</keyword>
<proteinExistence type="predicted"/>